<accession>A0ACC0AH96</accession>
<evidence type="ECO:0000313" key="1">
    <source>
        <dbReference type="EMBL" id="KAI5659976.1"/>
    </source>
</evidence>
<evidence type="ECO:0000313" key="2">
    <source>
        <dbReference type="Proteomes" id="UP001060085"/>
    </source>
</evidence>
<comment type="caution">
    <text evidence="1">The sequence shown here is derived from an EMBL/GenBank/DDBJ whole genome shotgun (WGS) entry which is preliminary data.</text>
</comment>
<gene>
    <name evidence="1" type="ORF">M9H77_28769</name>
</gene>
<name>A0ACC0AH96_CATRO</name>
<keyword evidence="2" id="KW-1185">Reference proteome</keyword>
<reference evidence="2" key="1">
    <citation type="journal article" date="2023" name="Nat. Plants">
        <title>Single-cell RNA sequencing provides a high-resolution roadmap for understanding the multicellular compartmentation of specialized metabolism.</title>
        <authorList>
            <person name="Sun S."/>
            <person name="Shen X."/>
            <person name="Li Y."/>
            <person name="Li Y."/>
            <person name="Wang S."/>
            <person name="Li R."/>
            <person name="Zhang H."/>
            <person name="Shen G."/>
            <person name="Guo B."/>
            <person name="Wei J."/>
            <person name="Xu J."/>
            <person name="St-Pierre B."/>
            <person name="Chen S."/>
            <person name="Sun C."/>
        </authorList>
    </citation>
    <scope>NUCLEOTIDE SEQUENCE [LARGE SCALE GENOMIC DNA]</scope>
</reference>
<sequence>MDIAGNPNTKNPNFQRNKKLPSEITTSKEPMKVKYISSPVMVNAKDAREFKSIVQQLTGKDSSAGRSPGSGSSRREVVAGGEHRALPQLGDGWNQAESYSSVGYQELDEYFYNQVSESLSKFEFP</sequence>
<proteinExistence type="predicted"/>
<organism evidence="1 2">
    <name type="scientific">Catharanthus roseus</name>
    <name type="common">Madagascar periwinkle</name>
    <name type="synonym">Vinca rosea</name>
    <dbReference type="NCBI Taxonomy" id="4058"/>
    <lineage>
        <taxon>Eukaryota</taxon>
        <taxon>Viridiplantae</taxon>
        <taxon>Streptophyta</taxon>
        <taxon>Embryophyta</taxon>
        <taxon>Tracheophyta</taxon>
        <taxon>Spermatophyta</taxon>
        <taxon>Magnoliopsida</taxon>
        <taxon>eudicotyledons</taxon>
        <taxon>Gunneridae</taxon>
        <taxon>Pentapetalae</taxon>
        <taxon>asterids</taxon>
        <taxon>lamiids</taxon>
        <taxon>Gentianales</taxon>
        <taxon>Apocynaceae</taxon>
        <taxon>Rauvolfioideae</taxon>
        <taxon>Vinceae</taxon>
        <taxon>Catharanthinae</taxon>
        <taxon>Catharanthus</taxon>
    </lineage>
</organism>
<dbReference type="EMBL" id="CM044706">
    <property type="protein sequence ID" value="KAI5659976.1"/>
    <property type="molecule type" value="Genomic_DNA"/>
</dbReference>
<dbReference type="Proteomes" id="UP001060085">
    <property type="component" value="Linkage Group LG06"/>
</dbReference>
<protein>
    <submittedName>
        <fullName evidence="1">Uncharacterized protein</fullName>
    </submittedName>
</protein>